<dbReference type="Gene3D" id="3.40.50.150">
    <property type="entry name" value="Vaccinia Virus protein VP39"/>
    <property type="match status" value="1"/>
</dbReference>
<organism evidence="3 4">
    <name type="scientific">Mya arenaria</name>
    <name type="common">Soft-shell clam</name>
    <dbReference type="NCBI Taxonomy" id="6604"/>
    <lineage>
        <taxon>Eukaryota</taxon>
        <taxon>Metazoa</taxon>
        <taxon>Spiralia</taxon>
        <taxon>Lophotrochozoa</taxon>
        <taxon>Mollusca</taxon>
        <taxon>Bivalvia</taxon>
        <taxon>Autobranchia</taxon>
        <taxon>Heteroconchia</taxon>
        <taxon>Euheterodonta</taxon>
        <taxon>Imparidentia</taxon>
        <taxon>Neoheterodontei</taxon>
        <taxon>Myida</taxon>
        <taxon>Myoidea</taxon>
        <taxon>Myidae</taxon>
        <taxon>Mya</taxon>
    </lineage>
</organism>
<keyword evidence="4" id="KW-1185">Reference proteome</keyword>
<keyword evidence="1" id="KW-1133">Transmembrane helix</keyword>
<protein>
    <recommendedName>
        <fullName evidence="2">Methyltransferase FkbM domain-containing protein</fullName>
    </recommendedName>
</protein>
<dbReference type="Proteomes" id="UP001164746">
    <property type="component" value="Chromosome 15"/>
</dbReference>
<dbReference type="EMBL" id="CP111026">
    <property type="protein sequence ID" value="WAR28306.1"/>
    <property type="molecule type" value="Genomic_DNA"/>
</dbReference>
<dbReference type="InterPro" id="IPR006342">
    <property type="entry name" value="FkbM_mtfrase"/>
</dbReference>
<name>A0ABY7G5G9_MYAAR</name>
<evidence type="ECO:0000259" key="2">
    <source>
        <dbReference type="Pfam" id="PF05050"/>
    </source>
</evidence>
<keyword evidence="1" id="KW-0812">Transmembrane</keyword>
<reference evidence="3" key="1">
    <citation type="submission" date="2022-11" db="EMBL/GenBank/DDBJ databases">
        <title>Centuries of genome instability and evolution in soft-shell clam transmissible cancer (bioRxiv).</title>
        <authorList>
            <person name="Hart S.F.M."/>
            <person name="Yonemitsu M.A."/>
            <person name="Giersch R.M."/>
            <person name="Beal B.F."/>
            <person name="Arriagada G."/>
            <person name="Davis B.W."/>
            <person name="Ostrander E.A."/>
            <person name="Goff S.P."/>
            <person name="Metzger M.J."/>
        </authorList>
    </citation>
    <scope>NUCLEOTIDE SEQUENCE</scope>
    <source>
        <strain evidence="3">MELC-2E11</strain>
        <tissue evidence="3">Siphon/mantle</tissue>
    </source>
</reference>
<feature type="domain" description="Methyltransferase FkbM" evidence="2">
    <location>
        <begin position="153"/>
        <end position="304"/>
    </location>
</feature>
<accession>A0ABY7G5G9</accession>
<dbReference type="SUPFAM" id="SSF53335">
    <property type="entry name" value="S-adenosyl-L-methionine-dependent methyltransferases"/>
    <property type="match status" value="1"/>
</dbReference>
<keyword evidence="1" id="KW-0472">Membrane</keyword>
<dbReference type="Pfam" id="PF05050">
    <property type="entry name" value="Methyltransf_21"/>
    <property type="match status" value="1"/>
</dbReference>
<proteinExistence type="predicted"/>
<evidence type="ECO:0000313" key="3">
    <source>
        <dbReference type="EMBL" id="WAR28306.1"/>
    </source>
</evidence>
<evidence type="ECO:0000313" key="4">
    <source>
        <dbReference type="Proteomes" id="UP001164746"/>
    </source>
</evidence>
<dbReference type="NCBIfam" id="TIGR01444">
    <property type="entry name" value="fkbM_fam"/>
    <property type="match status" value="1"/>
</dbReference>
<gene>
    <name evidence="3" type="ORF">MAR_014010</name>
</gene>
<feature type="transmembrane region" description="Helical" evidence="1">
    <location>
        <begin position="21"/>
        <end position="42"/>
    </location>
</feature>
<evidence type="ECO:0000256" key="1">
    <source>
        <dbReference type="SAM" id="Phobius"/>
    </source>
</evidence>
<dbReference type="InterPro" id="IPR029063">
    <property type="entry name" value="SAM-dependent_MTases_sf"/>
</dbReference>
<sequence>MRYQLKVPSSYRSLLRGCLMIIIIIFVIESLIINTVLLYYIWSAIAILSDFSTSGRTLIDTLATYKTFQNIVFSGKDQGFRKFIDNTIGRLYIENDITAYCMSDELYKEKRIEHLPVTISRIGFDVSSSGEVMAILRQMQSQKSKPWARLVVDIGANDGLMSSNSFNFIQMGWSAILVEPQNSQLDLARRNHIGLTNQHQDQRVQYVQAVISDHDGQERLYLSPDIVAMESRVVSNELLNDHSIITVTSLSVKTFALKYKVPKYFGILSIDTEGMDAKILHQWIQLGYRPMYIVVEYLHQKEQDMTTSLLMEEGYSYLMKKGYNFIFQYNIDLMQGDET</sequence>